<proteinExistence type="predicted"/>
<keyword evidence="1" id="KW-1133">Transmembrane helix</keyword>
<feature type="transmembrane region" description="Helical" evidence="1">
    <location>
        <begin position="76"/>
        <end position="93"/>
    </location>
</feature>
<comment type="caution">
    <text evidence="3">The sequence shown here is derived from an EMBL/GenBank/DDBJ whole genome shotgun (WGS) entry which is preliminary data.</text>
</comment>
<dbReference type="InterPro" id="IPR029052">
    <property type="entry name" value="Metallo-depent_PP-like"/>
</dbReference>
<name>A0A9Q3H4I5_9BASI</name>
<evidence type="ECO:0000313" key="3">
    <source>
        <dbReference type="EMBL" id="MBW0491633.1"/>
    </source>
</evidence>
<dbReference type="OrthoDB" id="2100241at2759"/>
<dbReference type="CDD" id="cd07389">
    <property type="entry name" value="MPP_PhoD"/>
    <property type="match status" value="1"/>
</dbReference>
<sequence length="740" mass="84756">MDQSKISVRPSALTFYSFFKSRSSMMHLGPVLVVFIQSIFIRLLSNTWSPLLNLISIQLRFAIWVFLRWIPTSQAPNIILSLFLFYCLAWWNCQKRLKQTNLIDQFNKEIIIQDIPNPNIPVLDINSNLPTLDDSTDLNSVLQIAASNQQSTSQIKLPSSEIDPLLSKPIKKLDQKSTSPSKFTRFLKFLIGFITDSIILNRLNFLINLILILFCLDYTFRTLLFNGEENLSFSRVGAVGETWAKIHVRIPNPDLDEINRNKKIGAKLIYRPMEPVGEWISSLDLITSNLSDWTTTAKIEQLWPNTLYEYRLTTLDSIHQTHQLFPTVGHFKTAPDSSLLSASKSDGGSFTFAYTSCIKPGFPYNPFRHPLHNDGANQLGEFASSQKIDFVLFLGDFIYADAPFYPGHALKHYWRKYRQSFAAEGWKKVMKSTRTMHIYDDHEILNDWAGQGNDTNETFQPANLAYQHYLGAANFDGPGNGENYYWFRHGDAAFFVWDCRRYRSSNQALDDQQKTMLGTKQKKVFLTWLNAVNATVTFKFVISSTPFMTLWSGPDGAIDTWAGFTTERNELMNIMQYVPNLIVLSGDRHEFAAAIIKESVTEFSTSPLNQFWLPIKTLSQENGFGKTGQERLLKYIPKGSHKFSTLNVDCRNPQQPKVDFKLYIDEEIAWQLTYLGKVVKQEPQQLGELLPTWDQLLKLIPPIKWFSNFKAPIFEAPTEFPESGPASFDFKDEGIENSPL</sequence>
<keyword evidence="1" id="KW-0812">Transmembrane</keyword>
<protein>
    <recommendedName>
        <fullName evidence="2">PhoD-like phosphatase metallophosphatase domain-containing protein</fullName>
    </recommendedName>
</protein>
<accession>A0A9Q3H4I5</accession>
<keyword evidence="4" id="KW-1185">Reference proteome</keyword>
<dbReference type="Pfam" id="PF09423">
    <property type="entry name" value="PhoD"/>
    <property type="match status" value="1"/>
</dbReference>
<dbReference type="InterPro" id="IPR018946">
    <property type="entry name" value="PhoD-like_MPP"/>
</dbReference>
<gene>
    <name evidence="3" type="ORF">O181_031348</name>
</gene>
<evidence type="ECO:0000313" key="4">
    <source>
        <dbReference type="Proteomes" id="UP000765509"/>
    </source>
</evidence>
<feature type="transmembrane region" description="Helical" evidence="1">
    <location>
        <begin position="25"/>
        <end position="44"/>
    </location>
</feature>
<feature type="transmembrane region" description="Helical" evidence="1">
    <location>
        <begin position="189"/>
        <end position="214"/>
    </location>
</feature>
<feature type="domain" description="PhoD-like phosphatase metallophosphatase" evidence="2">
    <location>
        <begin position="377"/>
        <end position="618"/>
    </location>
</feature>
<dbReference type="PANTHER" id="PTHR43606:SF2">
    <property type="entry name" value="ALKALINE PHOSPHATASE FAMILY PROTEIN (AFU_ORTHOLOGUE AFUA_5G03860)"/>
    <property type="match status" value="1"/>
</dbReference>
<dbReference type="EMBL" id="AVOT02011186">
    <property type="protein sequence ID" value="MBW0491633.1"/>
    <property type="molecule type" value="Genomic_DNA"/>
</dbReference>
<reference evidence="3" key="1">
    <citation type="submission" date="2021-03" db="EMBL/GenBank/DDBJ databases">
        <title>Draft genome sequence of rust myrtle Austropuccinia psidii MF-1, a brazilian biotype.</title>
        <authorList>
            <person name="Quecine M.C."/>
            <person name="Pachon D.M.R."/>
            <person name="Bonatelli M.L."/>
            <person name="Correr F.H."/>
            <person name="Franceschini L.M."/>
            <person name="Leite T.F."/>
            <person name="Margarido G.R.A."/>
            <person name="Almeida C.A."/>
            <person name="Ferrarezi J.A."/>
            <person name="Labate C.A."/>
        </authorList>
    </citation>
    <scope>NUCLEOTIDE SEQUENCE</scope>
    <source>
        <strain evidence="3">MF-1</strain>
    </source>
</reference>
<dbReference type="SUPFAM" id="SSF56300">
    <property type="entry name" value="Metallo-dependent phosphatases"/>
    <property type="match status" value="1"/>
</dbReference>
<keyword evidence="1" id="KW-0472">Membrane</keyword>
<dbReference type="AlphaFoldDB" id="A0A9Q3H4I5"/>
<organism evidence="3 4">
    <name type="scientific">Austropuccinia psidii MF-1</name>
    <dbReference type="NCBI Taxonomy" id="1389203"/>
    <lineage>
        <taxon>Eukaryota</taxon>
        <taxon>Fungi</taxon>
        <taxon>Dikarya</taxon>
        <taxon>Basidiomycota</taxon>
        <taxon>Pucciniomycotina</taxon>
        <taxon>Pucciniomycetes</taxon>
        <taxon>Pucciniales</taxon>
        <taxon>Sphaerophragmiaceae</taxon>
        <taxon>Austropuccinia</taxon>
    </lineage>
</organism>
<dbReference type="PANTHER" id="PTHR43606">
    <property type="entry name" value="PHOSPHATASE, PUTATIVE (AFU_ORTHOLOGUE AFUA_6G08710)-RELATED"/>
    <property type="match status" value="1"/>
</dbReference>
<dbReference type="InterPro" id="IPR052900">
    <property type="entry name" value="Phospholipid_Metab_Enz"/>
</dbReference>
<dbReference type="Gene3D" id="3.60.21.70">
    <property type="entry name" value="PhoD-like phosphatase"/>
    <property type="match status" value="1"/>
</dbReference>
<evidence type="ECO:0000259" key="2">
    <source>
        <dbReference type="Pfam" id="PF09423"/>
    </source>
</evidence>
<dbReference type="Proteomes" id="UP000765509">
    <property type="component" value="Unassembled WGS sequence"/>
</dbReference>
<dbReference type="InterPro" id="IPR038607">
    <property type="entry name" value="PhoD-like_sf"/>
</dbReference>
<feature type="transmembrane region" description="Helical" evidence="1">
    <location>
        <begin position="51"/>
        <end position="70"/>
    </location>
</feature>
<evidence type="ECO:0000256" key="1">
    <source>
        <dbReference type="SAM" id="Phobius"/>
    </source>
</evidence>